<evidence type="ECO:0000313" key="3">
    <source>
        <dbReference type="Proteomes" id="UP000064844"/>
    </source>
</evidence>
<dbReference type="STRING" id="1297617.IB211_01351"/>
<evidence type="ECO:0000313" key="2">
    <source>
        <dbReference type="EMBL" id="ALP93744.1"/>
    </source>
</evidence>
<feature type="transmembrane region" description="Helical" evidence="1">
    <location>
        <begin position="14"/>
        <end position="33"/>
    </location>
</feature>
<sequence length="152" mass="17052">MGYAYAARARWKTIIYAVTAFLFLIVLSAIIIWNGTKLLQSVEDRTLNYLRDVAGESVQLVNERIEGVFESLELISDSVEQLEPEIRRDFLLRKAEICSFTDLAVADETGKAQSLNNGTWEMGDLPIFAHALEGGERRWYLGGIHRVCGAAL</sequence>
<dbReference type="Proteomes" id="UP000064844">
    <property type="component" value="Chromosome"/>
</dbReference>
<proteinExistence type="predicted"/>
<dbReference type="RefSeq" id="WP_058117534.1">
    <property type="nucleotide sequence ID" value="NZ_CAUFHD010000024.1"/>
</dbReference>
<dbReference type="KEGG" id="ibu:IB211_01351"/>
<reference evidence="2 3" key="1">
    <citation type="journal article" date="2015" name="Nat. Commun.">
        <title>Production of butyrate from lysine and the Amadori product fructoselysine by a human gut commensal.</title>
        <authorList>
            <person name="Bui T.P."/>
            <person name="Ritari J."/>
            <person name="Boeren S."/>
            <person name="de Waard P."/>
            <person name="Plugge C.M."/>
            <person name="de Vos W.M."/>
        </authorList>
    </citation>
    <scope>NUCLEOTIDE SEQUENCE [LARGE SCALE GENOMIC DNA]</scope>
    <source>
        <strain evidence="2 3">AF211</strain>
    </source>
</reference>
<dbReference type="EMBL" id="CP011307">
    <property type="protein sequence ID" value="ALP93744.1"/>
    <property type="molecule type" value="Genomic_DNA"/>
</dbReference>
<reference evidence="3" key="2">
    <citation type="submission" date="2015-04" db="EMBL/GenBank/DDBJ databases">
        <title>A butyrogenic pathway from the amino acid lysine in a human gut commensal.</title>
        <authorList>
            <person name="de Vos W.M."/>
            <person name="Bui N.T.P."/>
            <person name="Plugge C.M."/>
            <person name="Ritari J."/>
        </authorList>
    </citation>
    <scope>NUCLEOTIDE SEQUENCE [LARGE SCALE GENOMIC DNA]</scope>
    <source>
        <strain evidence="3">AF211</strain>
    </source>
</reference>
<gene>
    <name evidence="2" type="ORF">IB211_01351</name>
</gene>
<protein>
    <recommendedName>
        <fullName evidence="4">Methyl-accepting chemotaxis protein</fullName>
    </recommendedName>
</protein>
<accession>A0A0S2W3Y5</accession>
<name>A0A0S2W3Y5_9FIRM</name>
<evidence type="ECO:0008006" key="4">
    <source>
        <dbReference type="Google" id="ProtNLM"/>
    </source>
</evidence>
<keyword evidence="1" id="KW-0472">Membrane</keyword>
<organism evidence="2 3">
    <name type="scientific">Intestinimonas butyriciproducens</name>
    <dbReference type="NCBI Taxonomy" id="1297617"/>
    <lineage>
        <taxon>Bacteria</taxon>
        <taxon>Bacillati</taxon>
        <taxon>Bacillota</taxon>
        <taxon>Clostridia</taxon>
        <taxon>Eubacteriales</taxon>
        <taxon>Intestinimonas</taxon>
    </lineage>
</organism>
<keyword evidence="3" id="KW-1185">Reference proteome</keyword>
<dbReference type="AlphaFoldDB" id="A0A0S2W3Y5"/>
<evidence type="ECO:0000256" key="1">
    <source>
        <dbReference type="SAM" id="Phobius"/>
    </source>
</evidence>
<keyword evidence="1" id="KW-0812">Transmembrane</keyword>
<keyword evidence="1" id="KW-1133">Transmembrane helix</keyword>